<evidence type="ECO:0000256" key="1">
    <source>
        <dbReference type="ARBA" id="ARBA00009018"/>
    </source>
</evidence>
<dbReference type="Pfam" id="PF01121">
    <property type="entry name" value="CoaE"/>
    <property type="match status" value="1"/>
</dbReference>
<dbReference type="PROSITE" id="PS51219">
    <property type="entry name" value="DPCK"/>
    <property type="match status" value="1"/>
</dbReference>
<comment type="catalytic activity">
    <reaction evidence="5">
        <text>3'-dephospho-CoA + ATP = ADP + CoA + H(+)</text>
        <dbReference type="Rhea" id="RHEA:18245"/>
        <dbReference type="ChEBI" id="CHEBI:15378"/>
        <dbReference type="ChEBI" id="CHEBI:30616"/>
        <dbReference type="ChEBI" id="CHEBI:57287"/>
        <dbReference type="ChEBI" id="CHEBI:57328"/>
        <dbReference type="ChEBI" id="CHEBI:456216"/>
        <dbReference type="EC" id="2.7.1.24"/>
    </reaction>
</comment>
<keyword evidence="5 7" id="KW-0418">Kinase</keyword>
<evidence type="ECO:0000256" key="3">
    <source>
        <dbReference type="ARBA" id="ARBA00022840"/>
    </source>
</evidence>
<dbReference type="PANTHER" id="PTHR10695">
    <property type="entry name" value="DEPHOSPHO-COA KINASE-RELATED"/>
    <property type="match status" value="1"/>
</dbReference>
<evidence type="ECO:0000256" key="4">
    <source>
        <dbReference type="ARBA" id="ARBA00022993"/>
    </source>
</evidence>
<dbReference type="EC" id="2.7.1.24" evidence="5 6"/>
<sequence>MKIGITGGIGCGKSYICRRLATMGIQVYDCDSAAKRIIRTSAEIRNALTQLVGPETYQDDGQLNKAAIASFLLASENNARAIDRIVHPAVASDFTQSGAEWMECAILYESGFDNLVDKIIAVSAPDELRIQRVMQRDGISREKVLEWMKRQLPQNEILRRADHEIKNDGIHNIDAQLEHLLDKLEISGNTAE</sequence>
<comment type="function">
    <text evidence="5">Catalyzes the phosphorylation of the 3'-hydroxyl group of dephosphocoenzyme A to form coenzyme A.</text>
</comment>
<dbReference type="HAMAP" id="MF_00376">
    <property type="entry name" value="Dephospho_CoA_kinase"/>
    <property type="match status" value="1"/>
</dbReference>
<evidence type="ECO:0000313" key="7">
    <source>
        <dbReference type="EMBL" id="NPE13544.1"/>
    </source>
</evidence>
<dbReference type="InterPro" id="IPR001977">
    <property type="entry name" value="Depp_CoAkinase"/>
</dbReference>
<dbReference type="GO" id="GO:0004140">
    <property type="term" value="F:dephospho-CoA kinase activity"/>
    <property type="evidence" value="ECO:0007669"/>
    <property type="project" value="UniProtKB-EC"/>
</dbReference>
<proteinExistence type="inferred from homology"/>
<keyword evidence="5 7" id="KW-0808">Transferase</keyword>
<keyword evidence="5" id="KW-0963">Cytoplasm</keyword>
<evidence type="ECO:0000256" key="5">
    <source>
        <dbReference type="HAMAP-Rule" id="MF_00376"/>
    </source>
</evidence>
<feature type="binding site" evidence="5">
    <location>
        <begin position="10"/>
        <end position="15"/>
    </location>
    <ligand>
        <name>ATP</name>
        <dbReference type="ChEBI" id="CHEBI:30616"/>
    </ligand>
</feature>
<accession>A0ABX2AS43</accession>
<evidence type="ECO:0000313" key="8">
    <source>
        <dbReference type="Proteomes" id="UP001193734"/>
    </source>
</evidence>
<evidence type="ECO:0000256" key="2">
    <source>
        <dbReference type="ARBA" id="ARBA00022741"/>
    </source>
</evidence>
<reference evidence="7 8" key="1">
    <citation type="submission" date="2020-05" db="EMBL/GenBank/DDBJ databases">
        <title>Distinct polysaccharide utilization as determinants for interspecies competition between intestinal Prevotella spp.</title>
        <authorList>
            <person name="Galvez E.J.C."/>
            <person name="Iljazovic A."/>
            <person name="Strowig T."/>
        </authorList>
    </citation>
    <scope>NUCLEOTIDE SEQUENCE [LARGE SCALE GENOMIC DNA]</scope>
    <source>
        <strain evidence="7 8">PROD</strain>
    </source>
</reference>
<dbReference type="SUPFAM" id="SSF52540">
    <property type="entry name" value="P-loop containing nucleoside triphosphate hydrolases"/>
    <property type="match status" value="1"/>
</dbReference>
<protein>
    <recommendedName>
        <fullName evidence="5 6">Dephospho-CoA kinase</fullName>
        <ecNumber evidence="5 6">2.7.1.24</ecNumber>
    </recommendedName>
    <alternativeName>
        <fullName evidence="5">Dephosphocoenzyme A kinase</fullName>
    </alternativeName>
</protein>
<dbReference type="Gene3D" id="3.40.50.300">
    <property type="entry name" value="P-loop containing nucleotide triphosphate hydrolases"/>
    <property type="match status" value="1"/>
</dbReference>
<organism evidence="7 8">
    <name type="scientific">Xylanibacter rodentium</name>
    <dbReference type="NCBI Taxonomy" id="2736289"/>
    <lineage>
        <taxon>Bacteria</taxon>
        <taxon>Pseudomonadati</taxon>
        <taxon>Bacteroidota</taxon>
        <taxon>Bacteroidia</taxon>
        <taxon>Bacteroidales</taxon>
        <taxon>Prevotellaceae</taxon>
        <taxon>Xylanibacter</taxon>
    </lineage>
</organism>
<keyword evidence="3 5" id="KW-0067">ATP-binding</keyword>
<comment type="subcellular location">
    <subcellularLocation>
        <location evidence="5">Cytoplasm</location>
    </subcellularLocation>
</comment>
<dbReference type="InterPro" id="IPR027417">
    <property type="entry name" value="P-loop_NTPase"/>
</dbReference>
<gene>
    <name evidence="5 7" type="primary">coaE</name>
    <name evidence="7" type="ORF">HPS55_04235</name>
</gene>
<comment type="caution">
    <text evidence="7">The sequence shown here is derived from an EMBL/GenBank/DDBJ whole genome shotgun (WGS) entry which is preliminary data.</text>
</comment>
<dbReference type="NCBIfam" id="TIGR00152">
    <property type="entry name" value="dephospho-CoA kinase"/>
    <property type="match status" value="1"/>
</dbReference>
<dbReference type="EMBL" id="JABKKE010000005">
    <property type="protein sequence ID" value="NPE13544.1"/>
    <property type="molecule type" value="Genomic_DNA"/>
</dbReference>
<comment type="similarity">
    <text evidence="1 5">Belongs to the CoaE family.</text>
</comment>
<evidence type="ECO:0000256" key="6">
    <source>
        <dbReference type="NCBIfam" id="TIGR00152"/>
    </source>
</evidence>
<dbReference type="CDD" id="cd02022">
    <property type="entry name" value="DPCK"/>
    <property type="match status" value="1"/>
</dbReference>
<keyword evidence="2 5" id="KW-0547">Nucleotide-binding</keyword>
<dbReference type="Proteomes" id="UP001193734">
    <property type="component" value="Unassembled WGS sequence"/>
</dbReference>
<dbReference type="GeneID" id="82156969"/>
<keyword evidence="4 5" id="KW-0173">Coenzyme A biosynthesis</keyword>
<dbReference type="PANTHER" id="PTHR10695:SF46">
    <property type="entry name" value="BIFUNCTIONAL COENZYME A SYNTHASE-RELATED"/>
    <property type="match status" value="1"/>
</dbReference>
<comment type="pathway">
    <text evidence="5">Cofactor biosynthesis; coenzyme A biosynthesis; CoA from (R)-pantothenate: step 5/5.</text>
</comment>
<name>A0ABX2AS43_9BACT</name>
<dbReference type="RefSeq" id="WP_172176098.1">
    <property type="nucleotide sequence ID" value="NZ_CASGIA010000004.1"/>
</dbReference>
<keyword evidence="8" id="KW-1185">Reference proteome</keyword>